<comment type="caution">
    <text evidence="2">The sequence shown here is derived from an EMBL/GenBank/DDBJ whole genome shotgun (WGS) entry which is preliminary data.</text>
</comment>
<evidence type="ECO:0000313" key="2">
    <source>
        <dbReference type="EMBL" id="KNZ55781.1"/>
    </source>
</evidence>
<dbReference type="Proteomes" id="UP000037035">
    <property type="component" value="Unassembled WGS sequence"/>
</dbReference>
<keyword evidence="1" id="KW-0812">Transmembrane</keyword>
<gene>
    <name evidence="2" type="ORF">VP01_2583g1</name>
</gene>
<accession>A0A0L6V4T5</accession>
<feature type="transmembrane region" description="Helical" evidence="1">
    <location>
        <begin position="63"/>
        <end position="81"/>
    </location>
</feature>
<keyword evidence="1" id="KW-1133">Transmembrane helix</keyword>
<reference evidence="2 3" key="1">
    <citation type="submission" date="2015-08" db="EMBL/GenBank/DDBJ databases">
        <title>Next Generation Sequencing and Analysis of the Genome of Puccinia sorghi L Schw, the Causal Agent of Maize Common Rust.</title>
        <authorList>
            <person name="Rochi L."/>
            <person name="Burguener G."/>
            <person name="Darino M."/>
            <person name="Turjanski A."/>
            <person name="Kreff E."/>
            <person name="Dieguez M.J."/>
            <person name="Sacco F."/>
        </authorList>
    </citation>
    <scope>NUCLEOTIDE SEQUENCE [LARGE SCALE GENOMIC DNA]</scope>
    <source>
        <strain evidence="2 3">RO10H11247</strain>
    </source>
</reference>
<organism evidence="2 3">
    <name type="scientific">Puccinia sorghi</name>
    <dbReference type="NCBI Taxonomy" id="27349"/>
    <lineage>
        <taxon>Eukaryota</taxon>
        <taxon>Fungi</taxon>
        <taxon>Dikarya</taxon>
        <taxon>Basidiomycota</taxon>
        <taxon>Pucciniomycotina</taxon>
        <taxon>Pucciniomycetes</taxon>
        <taxon>Pucciniales</taxon>
        <taxon>Pucciniaceae</taxon>
        <taxon>Puccinia</taxon>
    </lineage>
</organism>
<protein>
    <submittedName>
        <fullName evidence="2">Putative signal peptide protein</fullName>
    </submittedName>
</protein>
<name>A0A0L6V4T5_9BASI</name>
<keyword evidence="3" id="KW-1185">Reference proteome</keyword>
<dbReference type="VEuPathDB" id="FungiDB:VP01_2583g1"/>
<feature type="transmembrane region" description="Helical" evidence="1">
    <location>
        <begin position="132"/>
        <end position="158"/>
    </location>
</feature>
<dbReference type="EMBL" id="LAVV01007483">
    <property type="protein sequence ID" value="KNZ55781.1"/>
    <property type="molecule type" value="Genomic_DNA"/>
</dbReference>
<dbReference type="AlphaFoldDB" id="A0A0L6V4T5"/>
<sequence>MLYPKMKNMMKISTILMEIHSCLCSPPGLLFLVTVTILQFITSKLLLFLHSLFIFIPVEVENLFIAPFCSQIIIAFVVHIFPNTKLTNHPGSNNKISLASSEDDFSCAPCLALPIFVSSCSLNPSFYFLEKAATIILFLTEFCCLAHVKIFYIGLVWIGSRNSKNSGIADYTRIFLIHHFIFLNKLQKLFIFNGIFLEHQDVPSGEPPGMDNHHQSLVLSSSRISTSGDDLIPQLTHNLALSLEVGNYLNRQSGPIVFTKIHLSFNHSRMLRYDSKIGVKALILSGKVITVRFTRFHAFEFFEPPTLNQEIEIKAPKCEQGISPPHPYSVLGSSTPSLGVNFTQVDLK</sequence>
<keyword evidence="1" id="KW-0472">Membrane</keyword>
<proteinExistence type="predicted"/>
<evidence type="ECO:0000313" key="3">
    <source>
        <dbReference type="Proteomes" id="UP000037035"/>
    </source>
</evidence>
<evidence type="ECO:0000256" key="1">
    <source>
        <dbReference type="SAM" id="Phobius"/>
    </source>
</evidence>